<dbReference type="InterPro" id="IPR011990">
    <property type="entry name" value="TPR-like_helical_dom_sf"/>
</dbReference>
<dbReference type="Gene3D" id="1.25.40.10">
    <property type="entry name" value="Tetratricopeptide repeat domain"/>
    <property type="match status" value="1"/>
</dbReference>
<proteinExistence type="predicted"/>
<organism evidence="1 2">
    <name type="scientific">Tessaracoccus aquimaris</name>
    <dbReference type="NCBI Taxonomy" id="1332264"/>
    <lineage>
        <taxon>Bacteria</taxon>
        <taxon>Bacillati</taxon>
        <taxon>Actinomycetota</taxon>
        <taxon>Actinomycetes</taxon>
        <taxon>Propionibacteriales</taxon>
        <taxon>Propionibacteriaceae</taxon>
        <taxon>Tessaracoccus</taxon>
    </lineage>
</organism>
<accession>A0A1Q2CLQ5</accession>
<dbReference type="SUPFAM" id="SSF48452">
    <property type="entry name" value="TPR-like"/>
    <property type="match status" value="1"/>
</dbReference>
<reference evidence="2" key="1">
    <citation type="submission" date="2017-02" db="EMBL/GenBank/DDBJ databases">
        <title>Tessaracoccus aquaemaris sp. nov., isolated from the intestine of a Korean rockfish, Sebastes schlegelii, in a marine aquaculture pond.</title>
        <authorList>
            <person name="Tak E.J."/>
            <person name="Bae J.-W."/>
        </authorList>
    </citation>
    <scope>NUCLEOTIDE SEQUENCE [LARGE SCALE GENOMIC DNA]</scope>
    <source>
        <strain evidence="2">NSG39</strain>
    </source>
</reference>
<protein>
    <submittedName>
        <fullName evidence="1">Uncharacterized protein</fullName>
    </submittedName>
</protein>
<dbReference type="KEGG" id="tes:BW730_05405"/>
<dbReference type="STRING" id="1332264.BW730_05405"/>
<sequence>MTSRIPAGELQPYWGDPATFEATLRARRDESSGPLRDEFTTQVARALGLQGRFDEASAELDSVSSDDPVVAQRVALERGRILNSSGDAEAAVAPFTAAFELGADEFLTVDALHMLAITDRDNSEEWTRRGLRIAMTSHDADVERWQGSLLNNHAWNLADAGRESEALTVFERADEWFAERGTPVQRSRARWAVAHLLRRTGDNAGAREILGALLAQDPGDTAAAAELALLPRS</sequence>
<dbReference type="EMBL" id="CP019606">
    <property type="protein sequence ID" value="AQP47036.1"/>
    <property type="molecule type" value="Genomic_DNA"/>
</dbReference>
<dbReference type="Proteomes" id="UP000188145">
    <property type="component" value="Chromosome"/>
</dbReference>
<dbReference type="OrthoDB" id="3777470at2"/>
<dbReference type="RefSeq" id="WP_077685357.1">
    <property type="nucleotide sequence ID" value="NZ_CP019606.1"/>
</dbReference>
<gene>
    <name evidence="1" type="ORF">BW730_05405</name>
</gene>
<evidence type="ECO:0000313" key="2">
    <source>
        <dbReference type="Proteomes" id="UP000188145"/>
    </source>
</evidence>
<keyword evidence="2" id="KW-1185">Reference proteome</keyword>
<name>A0A1Q2CLQ5_9ACTN</name>
<dbReference type="AlphaFoldDB" id="A0A1Q2CLQ5"/>
<evidence type="ECO:0000313" key="1">
    <source>
        <dbReference type="EMBL" id="AQP47036.1"/>
    </source>
</evidence>